<evidence type="ECO:0000259" key="3">
    <source>
        <dbReference type="Pfam" id="PF16347"/>
    </source>
</evidence>
<organism evidence="4 5">
    <name type="scientific">Sinomicrobium weinanense</name>
    <dbReference type="NCBI Taxonomy" id="2842200"/>
    <lineage>
        <taxon>Bacteria</taxon>
        <taxon>Pseudomonadati</taxon>
        <taxon>Bacteroidota</taxon>
        <taxon>Flavobacteriia</taxon>
        <taxon>Flavobacteriales</taxon>
        <taxon>Flavobacteriaceae</taxon>
        <taxon>Sinomicrobium</taxon>
    </lineage>
</organism>
<dbReference type="EMBL" id="JACVDC010000071">
    <property type="protein sequence ID" value="MBC9797752.1"/>
    <property type="molecule type" value="Genomic_DNA"/>
</dbReference>
<name>A0A926Q3M8_9FLAO</name>
<dbReference type="PANTHER" id="PTHR43108">
    <property type="entry name" value="N-ACETYLGLUCOSAMINE-6-SULFATASE FAMILY MEMBER"/>
    <property type="match status" value="1"/>
</dbReference>
<evidence type="ECO:0000256" key="1">
    <source>
        <dbReference type="ARBA" id="ARBA00008779"/>
    </source>
</evidence>
<evidence type="ECO:0000313" key="4">
    <source>
        <dbReference type="EMBL" id="MBC9797752.1"/>
    </source>
</evidence>
<evidence type="ECO:0000313" key="5">
    <source>
        <dbReference type="Proteomes" id="UP000653730"/>
    </source>
</evidence>
<dbReference type="InterPro" id="IPR024607">
    <property type="entry name" value="Sulfatase_CS"/>
</dbReference>
<dbReference type="AlphaFoldDB" id="A0A926Q3M8"/>
<keyword evidence="2" id="KW-0378">Hydrolase</keyword>
<dbReference type="PROSITE" id="PS00149">
    <property type="entry name" value="SULFATASE_2"/>
    <property type="match status" value="1"/>
</dbReference>
<dbReference type="CDD" id="cd16031">
    <property type="entry name" value="G6S_like"/>
    <property type="match status" value="1"/>
</dbReference>
<dbReference type="GO" id="GO:0016787">
    <property type="term" value="F:hydrolase activity"/>
    <property type="evidence" value="ECO:0007669"/>
    <property type="project" value="UniProtKB-KW"/>
</dbReference>
<comment type="caution">
    <text evidence="4">The sequence shown here is derived from an EMBL/GenBank/DDBJ whole genome shotgun (WGS) entry which is preliminary data.</text>
</comment>
<dbReference type="Gene3D" id="3.40.720.10">
    <property type="entry name" value="Alkaline Phosphatase, subunit A"/>
    <property type="match status" value="2"/>
</dbReference>
<keyword evidence="5" id="KW-1185">Reference proteome</keyword>
<comment type="similarity">
    <text evidence="1">Belongs to the sulfatase family.</text>
</comment>
<dbReference type="InterPro" id="IPR017850">
    <property type="entry name" value="Alkaline_phosphatase_core_sf"/>
</dbReference>
<evidence type="ECO:0000256" key="2">
    <source>
        <dbReference type="ARBA" id="ARBA00022801"/>
    </source>
</evidence>
<accession>A0A926Q3M8</accession>
<dbReference type="Proteomes" id="UP000653730">
    <property type="component" value="Unassembled WGS sequence"/>
</dbReference>
<gene>
    <name evidence="4" type="ORF">IBL28_17405</name>
</gene>
<proteinExistence type="inferred from homology"/>
<dbReference type="InterPro" id="IPR032506">
    <property type="entry name" value="SGSH_C"/>
</dbReference>
<dbReference type="Pfam" id="PF16347">
    <property type="entry name" value="SGSH_C"/>
    <property type="match status" value="1"/>
</dbReference>
<dbReference type="RefSeq" id="WP_187966882.1">
    <property type="nucleotide sequence ID" value="NZ_JACVDC010000071.1"/>
</dbReference>
<sequence>MKIFKSYGIVVLLLFTAACKEAGKKAGEEKKPNIIFIMTDDHTTQALSAYDRRYISTPNLDRIADEGMRFKNCFVTNSICGPSRAVILTGKYSHINGLTDNSKVFDSTRVIYPQLLKKAGYQTAMIGKWHLGSTPIGFDYYSILPNQGQYYQPNFIENGKRITEKGYVTDVVTDKAIGFLEGRDKDKPFLMIYQQKAPHRNWMPAIRHLGMFDDTTFPEPSNLLDDFSHRGRASREQLMRISVDMMEAWDLKLASSQELDALNEAPPAPEFKDTKEGDFEQANDKSTDKARFLEVYNRMTDEEKAAWNKVYDKRVAEYKKLNLKGDDLTRWKYQQYMKDYLACVAAVDENVGRLLDYLEDTGELDNTIIVYTSDQGFFLGEHGYFDKRFMYEESLRTPLLIRYPPKVDAGSVSDALVMNLDFAPTLLDYAGVEVPEDMQGESMKPILDNAGKVPDNWRKATYYHYYEYPSWHMVKRHYGIRTARYKLIHFYNDIDEWELYDLQKDPQEMNNRYHDPEYREVAEQLKEQLKKLQVKYKDTDPAEKQAKQI</sequence>
<dbReference type="PROSITE" id="PS51257">
    <property type="entry name" value="PROKAR_LIPOPROTEIN"/>
    <property type="match status" value="1"/>
</dbReference>
<dbReference type="PANTHER" id="PTHR43108:SF6">
    <property type="entry name" value="N-SULPHOGLUCOSAMINE SULPHOHYDROLASE"/>
    <property type="match status" value="1"/>
</dbReference>
<reference evidence="4 5" key="1">
    <citation type="submission" date="2020-09" db="EMBL/GenBank/DDBJ databases">
        <title>Sinomicrobium weinanense sp. nov., a halophilic bacteria isolated from saline-alkali soil.</title>
        <authorList>
            <person name="Wu P."/>
            <person name="Ren H."/>
            <person name="Mei Y."/>
            <person name="Liang Y."/>
            <person name="Chen Z."/>
        </authorList>
    </citation>
    <scope>NUCLEOTIDE SEQUENCE [LARGE SCALE GENOMIC DNA]</scope>
    <source>
        <strain evidence="4 5">FJxs</strain>
    </source>
</reference>
<protein>
    <submittedName>
        <fullName evidence="4">Sulfatase</fullName>
    </submittedName>
</protein>
<dbReference type="SUPFAM" id="SSF53649">
    <property type="entry name" value="Alkaline phosphatase-like"/>
    <property type="match status" value="1"/>
</dbReference>
<feature type="domain" description="N-sulphoglucosamine sulphohydrolase C-terminal" evidence="3">
    <location>
        <begin position="380"/>
        <end position="534"/>
    </location>
</feature>
<dbReference type="PROSITE" id="PS00523">
    <property type="entry name" value="SULFATASE_1"/>
    <property type="match status" value="1"/>
</dbReference>